<evidence type="ECO:0000313" key="1">
    <source>
        <dbReference type="EMBL" id="BDB54874.1"/>
    </source>
</evidence>
<dbReference type="Pfam" id="PF19952">
    <property type="entry name" value="DUF6414"/>
    <property type="match status" value="1"/>
</dbReference>
<dbReference type="Proteomes" id="UP001319867">
    <property type="component" value="Chromosome"/>
</dbReference>
<reference evidence="1 2" key="1">
    <citation type="journal article" date="2022" name="Int. J. Syst. Evol. Microbiol.">
        <title>Flavobacterium ammonificans sp. nov. and Flavobacterium ammoniigenes sp. nov., ammonifying bacteria isolated from surface river water.</title>
        <authorList>
            <person name="Watanabe K."/>
            <person name="Kitamura T."/>
            <person name="Ogata Y."/>
            <person name="Shindo C."/>
            <person name="Suda W."/>
        </authorList>
    </citation>
    <scope>NUCLEOTIDE SEQUENCE [LARGE SCALE GENOMIC DNA]</scope>
    <source>
        <strain evidence="1 2">GENT5</strain>
    </source>
</reference>
<sequence>MKSIKELIYFDYEKAKSINSQLSGGLISEITRAIENEGGFDSETGIDIKLFKAKVGSSNQEKTINTEKIELYHELLNQVEEQLSSKNVLKNLNDCFENNGKSYNDFILDLPNSTYIKVNGWSSFEDYERFKRIMSNFNDIQRLIYASVLESNTEIISLKKQINDLKKGLKKAPNPKELSRLKAMEKNFDEIMEKVSDASLLDETFIERVKIFLDTFTPNRLNFRLLPFDIFPEFQILANLKSEYLVNGDFENLIYTYGSRPNIKLTVFGIISSCPQPTDNRVDHNDEFLGYNDDELTVEMTYNKAFRSVFSSFENFEKFFFVPSFPKIAVNPIAIYREVVFE</sequence>
<reference evidence="1 2" key="2">
    <citation type="journal article" date="2022" name="Microorganisms">
        <title>Complete Genome Sequences of Two Flavobacterium ammonificans Strains and a Flavobacterium ammoniigenes Strain of Ammonifying Bacterioplankton Isolated from Surface River Water.</title>
        <authorList>
            <person name="Suda W."/>
            <person name="Ogata Y."/>
            <person name="Shindo C."/>
            <person name="Watanabe K."/>
        </authorList>
    </citation>
    <scope>NUCLEOTIDE SEQUENCE [LARGE SCALE GENOMIC DNA]</scope>
    <source>
        <strain evidence="1 2">GENT5</strain>
    </source>
</reference>
<proteinExistence type="predicted"/>
<organism evidence="1 2">
    <name type="scientific">Flavobacterium ammoniigenes</name>
    <dbReference type="NCBI Taxonomy" id="1751095"/>
    <lineage>
        <taxon>Bacteria</taxon>
        <taxon>Pseudomonadati</taxon>
        <taxon>Bacteroidota</taxon>
        <taxon>Flavobacteriia</taxon>
        <taxon>Flavobacteriales</taxon>
        <taxon>Flavobacteriaceae</taxon>
        <taxon>Flavobacterium</taxon>
    </lineage>
</organism>
<dbReference type="EMBL" id="AP025184">
    <property type="protein sequence ID" value="BDB54874.1"/>
    <property type="molecule type" value="Genomic_DNA"/>
</dbReference>
<protein>
    <submittedName>
        <fullName evidence="1">Uncharacterized protein</fullName>
    </submittedName>
</protein>
<keyword evidence="2" id="KW-1185">Reference proteome</keyword>
<accession>A0ABM7V5Q9</accession>
<gene>
    <name evidence="1" type="ORF">GENT5_11790</name>
</gene>
<dbReference type="RefSeq" id="WP_229316271.1">
    <property type="nucleotide sequence ID" value="NZ_AP025184.1"/>
</dbReference>
<name>A0ABM7V5Q9_9FLAO</name>
<evidence type="ECO:0000313" key="2">
    <source>
        <dbReference type="Proteomes" id="UP001319867"/>
    </source>
</evidence>
<dbReference type="InterPro" id="IPR045633">
    <property type="entry name" value="DUF6414"/>
</dbReference>